<dbReference type="CDD" id="cd19081">
    <property type="entry name" value="AKR_AKR9C1"/>
    <property type="match status" value="1"/>
</dbReference>
<gene>
    <name evidence="3" type="ORF">C7S20_15935</name>
</gene>
<accession>A0A2R3Z8P5</accession>
<dbReference type="AlphaFoldDB" id="A0A2R3Z8P5"/>
<dbReference type="EMBL" id="CP028136">
    <property type="protein sequence ID" value="AVR46633.1"/>
    <property type="molecule type" value="Genomic_DNA"/>
</dbReference>
<dbReference type="GO" id="GO:0005829">
    <property type="term" value="C:cytosol"/>
    <property type="evidence" value="ECO:0007669"/>
    <property type="project" value="UniProtKB-ARBA"/>
</dbReference>
<dbReference type="GO" id="GO:0016491">
    <property type="term" value="F:oxidoreductase activity"/>
    <property type="evidence" value="ECO:0007669"/>
    <property type="project" value="UniProtKB-KW"/>
</dbReference>
<evidence type="ECO:0000313" key="3">
    <source>
        <dbReference type="EMBL" id="AVR46633.1"/>
    </source>
</evidence>
<organism evidence="3 4">
    <name type="scientific">Christiangramia fulva</name>
    <dbReference type="NCBI Taxonomy" id="2126553"/>
    <lineage>
        <taxon>Bacteria</taxon>
        <taxon>Pseudomonadati</taxon>
        <taxon>Bacteroidota</taxon>
        <taxon>Flavobacteriia</taxon>
        <taxon>Flavobacteriales</taxon>
        <taxon>Flavobacteriaceae</taxon>
        <taxon>Christiangramia</taxon>
    </lineage>
</organism>
<protein>
    <submittedName>
        <fullName evidence="3">Alcohol dehydrogenase</fullName>
    </submittedName>
</protein>
<dbReference type="FunFam" id="3.20.20.100:FF:000004">
    <property type="entry name" value="Oxidoreductase, aldo/keto reductase"/>
    <property type="match status" value="1"/>
</dbReference>
<dbReference type="KEGG" id="grs:C7S20_15935"/>
<dbReference type="Pfam" id="PF00248">
    <property type="entry name" value="Aldo_ket_red"/>
    <property type="match status" value="1"/>
</dbReference>
<dbReference type="RefSeq" id="WP_107013405.1">
    <property type="nucleotide sequence ID" value="NZ_CP028136.1"/>
</dbReference>
<dbReference type="PANTHER" id="PTHR43364:SF6">
    <property type="entry name" value="OXIDOREDUCTASE-RELATED"/>
    <property type="match status" value="1"/>
</dbReference>
<evidence type="ECO:0000259" key="2">
    <source>
        <dbReference type="Pfam" id="PF00248"/>
    </source>
</evidence>
<dbReference type="Proteomes" id="UP000241507">
    <property type="component" value="Chromosome"/>
</dbReference>
<feature type="domain" description="NADP-dependent oxidoreductase" evidence="2">
    <location>
        <begin position="15"/>
        <end position="314"/>
    </location>
</feature>
<dbReference type="SUPFAM" id="SSF51430">
    <property type="entry name" value="NAD(P)-linked oxidoreductase"/>
    <property type="match status" value="1"/>
</dbReference>
<dbReference type="InterPro" id="IPR023210">
    <property type="entry name" value="NADP_OxRdtase_dom"/>
</dbReference>
<name>A0A2R3Z8P5_9FLAO</name>
<evidence type="ECO:0000256" key="1">
    <source>
        <dbReference type="ARBA" id="ARBA00023002"/>
    </source>
</evidence>
<dbReference type="InterPro" id="IPR036812">
    <property type="entry name" value="NAD(P)_OxRdtase_dom_sf"/>
</dbReference>
<sequence length="317" mass="36066">MEYKKLGNTELKAAPIVFGGNVFGWTADEKQSFQLLDSILEKGFNMIDTADVYSRWAKGNTGGESESIIGRYLKERKNREKLIIATKVGSSMREGGEKDISKEHILEAVDDSLRRLQTDYIDLYLTHWDDDKTPVEETLDAYQTLIKQGKVRYIGASNLSPERLKASLEASKNEGLPKYEVFQPEYSLMQREKFEGEIREICEKENLGVISYFSLASGFLTGKYKSKSDIEGREREKFLKNYFDERGERVLEVLKNTARKYEVSEAAVALRWIIQRPGITAPIASATKLSQLKAFDEAVDFQMKTEDMDALTKASSK</sequence>
<reference evidence="4" key="1">
    <citation type="submission" date="2018-03" db="EMBL/GenBank/DDBJ databases">
        <title>Gramella fulva sp. nov., isolated from a dry surface of tidal flat.</title>
        <authorList>
            <person name="Hwang S.H."/>
            <person name="Hwang W.M."/>
            <person name="Kang K."/>
            <person name="Ahn T.-Y."/>
        </authorList>
    </citation>
    <scope>NUCLEOTIDE SEQUENCE [LARGE SCALE GENOMIC DNA]</scope>
    <source>
        <strain evidence="4">SH35</strain>
    </source>
</reference>
<dbReference type="Gene3D" id="3.20.20.100">
    <property type="entry name" value="NADP-dependent oxidoreductase domain"/>
    <property type="match status" value="1"/>
</dbReference>
<keyword evidence="1" id="KW-0560">Oxidoreductase</keyword>
<dbReference type="PANTHER" id="PTHR43364">
    <property type="entry name" value="NADH-SPECIFIC METHYLGLYOXAL REDUCTASE-RELATED"/>
    <property type="match status" value="1"/>
</dbReference>
<dbReference type="InterPro" id="IPR050523">
    <property type="entry name" value="AKR_Detox_Biosynth"/>
</dbReference>
<dbReference type="OrthoDB" id="9773828at2"/>
<keyword evidence="4" id="KW-1185">Reference proteome</keyword>
<proteinExistence type="predicted"/>
<evidence type="ECO:0000313" key="4">
    <source>
        <dbReference type="Proteomes" id="UP000241507"/>
    </source>
</evidence>